<name>A0A2T2X3V9_9FIRM</name>
<organism evidence="2 3">
    <name type="scientific">Sulfobacillus benefaciens</name>
    <dbReference type="NCBI Taxonomy" id="453960"/>
    <lineage>
        <taxon>Bacteria</taxon>
        <taxon>Bacillati</taxon>
        <taxon>Bacillota</taxon>
        <taxon>Clostridia</taxon>
        <taxon>Eubacteriales</taxon>
        <taxon>Clostridiales Family XVII. Incertae Sedis</taxon>
        <taxon>Sulfobacillus</taxon>
    </lineage>
</organism>
<keyword evidence="1" id="KW-1133">Transmembrane helix</keyword>
<dbReference type="Proteomes" id="UP000242972">
    <property type="component" value="Unassembled WGS sequence"/>
</dbReference>
<feature type="transmembrane region" description="Helical" evidence="1">
    <location>
        <begin position="113"/>
        <end position="133"/>
    </location>
</feature>
<sequence>MHGVRVSRWSLAYFVVALLSLLMAELLLMLGVSDPMSAVSAGWTLVAVHLTTIGWASMLLLGALQQFVPVLTTKDLASQRASGITWATMTAGLLLLLSGFLALPGGALAGGRWLLPVGGSLIVIGVVVALGNLGTTLYRAWPWALPVWFIVTGLGFLLLTVLLGLTFAISLTDPDWMSPNVAAELFGRGLVAHVVGGIAGWLTLTAMGVAYKLLSMFTLAPEHRGWWGRLAYGLTAVGLGDIWVNQWRVVTTAATAGWILAVGGITVYLLDMMRLYRARKRRSMELNARMARGALVALAVLVALGTWARVTHQWGRWALPLIFLGLYGWIGGLGLTQLYKIIPFLTWLESFGKKLGKQRTPRVQDLVNEARDAPAYALYFVAVLMATLALAFHWVWVFRAAMGFALVATADIARALWRVRHPRRSKRSGVSSTVPRLD</sequence>
<feature type="transmembrane region" description="Helical" evidence="1">
    <location>
        <begin position="145"/>
        <end position="170"/>
    </location>
</feature>
<feature type="transmembrane region" description="Helical" evidence="1">
    <location>
        <begin position="376"/>
        <end position="394"/>
    </location>
</feature>
<dbReference type="AlphaFoldDB" id="A0A2T2X3V9"/>
<feature type="transmembrane region" description="Helical" evidence="1">
    <location>
        <begin position="190"/>
        <end position="214"/>
    </location>
</feature>
<dbReference type="EMBL" id="PXYW01000091">
    <property type="protein sequence ID" value="PSR29167.1"/>
    <property type="molecule type" value="Genomic_DNA"/>
</dbReference>
<feature type="transmembrane region" description="Helical" evidence="1">
    <location>
        <begin position="84"/>
        <end position="107"/>
    </location>
</feature>
<comment type="caution">
    <text evidence="2">The sequence shown here is derived from an EMBL/GenBank/DDBJ whole genome shotgun (WGS) entry which is preliminary data.</text>
</comment>
<accession>A0A2T2X3V9</accession>
<protein>
    <submittedName>
        <fullName evidence="2">Uncharacterized protein</fullName>
    </submittedName>
</protein>
<gene>
    <name evidence="2" type="ORF">C7B46_18725</name>
</gene>
<keyword evidence="1" id="KW-0472">Membrane</keyword>
<feature type="transmembrane region" description="Helical" evidence="1">
    <location>
        <begin position="290"/>
        <end position="308"/>
    </location>
</feature>
<feature type="transmembrane region" description="Helical" evidence="1">
    <location>
        <begin position="314"/>
        <end position="335"/>
    </location>
</feature>
<feature type="transmembrane region" description="Helical" evidence="1">
    <location>
        <begin position="250"/>
        <end position="270"/>
    </location>
</feature>
<evidence type="ECO:0000256" key="1">
    <source>
        <dbReference type="SAM" id="Phobius"/>
    </source>
</evidence>
<feature type="transmembrane region" description="Helical" evidence="1">
    <location>
        <begin position="12"/>
        <end position="31"/>
    </location>
</feature>
<feature type="transmembrane region" description="Helical" evidence="1">
    <location>
        <begin position="43"/>
        <end position="64"/>
    </location>
</feature>
<feature type="transmembrane region" description="Helical" evidence="1">
    <location>
        <begin position="226"/>
        <end position="244"/>
    </location>
</feature>
<evidence type="ECO:0000313" key="3">
    <source>
        <dbReference type="Proteomes" id="UP000242972"/>
    </source>
</evidence>
<reference evidence="2 3" key="1">
    <citation type="journal article" date="2014" name="BMC Genomics">
        <title>Comparison of environmental and isolate Sulfobacillus genomes reveals diverse carbon, sulfur, nitrogen, and hydrogen metabolisms.</title>
        <authorList>
            <person name="Justice N.B."/>
            <person name="Norman A."/>
            <person name="Brown C.T."/>
            <person name="Singh A."/>
            <person name="Thomas B.C."/>
            <person name="Banfield J.F."/>
        </authorList>
    </citation>
    <scope>NUCLEOTIDE SEQUENCE [LARGE SCALE GENOMIC DNA]</scope>
    <source>
        <strain evidence="2">AMDSBA4</strain>
    </source>
</reference>
<keyword evidence="1" id="KW-0812">Transmembrane</keyword>
<proteinExistence type="predicted"/>
<evidence type="ECO:0000313" key="2">
    <source>
        <dbReference type="EMBL" id="PSR29167.1"/>
    </source>
</evidence>